<name>A0AAJ8BW97_ASPNG</name>
<sequence length="181" mass="19206">MSSTLTLAAGRDLSTIGLSAWPGRPPSPRVIQSSLHRVDGDTHGPPSGTWPATDHASYTRQPNLRLLSSCGHGGLEQPCWPALWRFRGPANGQPADKASSEQLSTLISQNGELAAGSRRQSRGKPEAEDEALHPLPQLCLSARHASSELGQITRWPELSDPAAAVHDDAVVGSQPRPGASY</sequence>
<protein>
    <submittedName>
        <fullName evidence="2">Uncharacterized protein</fullName>
    </submittedName>
</protein>
<dbReference type="AlphaFoldDB" id="A0AAJ8BW97"/>
<evidence type="ECO:0000313" key="2">
    <source>
        <dbReference type="RefSeq" id="XP_059604547.1"/>
    </source>
</evidence>
<dbReference type="RefSeq" id="XP_059604547.1">
    <property type="nucleotide sequence ID" value="XM_059743628.1"/>
</dbReference>
<reference evidence="2" key="1">
    <citation type="submission" date="2025-02" db="EMBL/GenBank/DDBJ databases">
        <authorList>
            <consortium name="NCBI Genome Project"/>
        </authorList>
    </citation>
    <scope>NUCLEOTIDE SEQUENCE</scope>
</reference>
<dbReference type="KEGG" id="ang:An12g08990"/>
<evidence type="ECO:0000256" key="1">
    <source>
        <dbReference type="SAM" id="MobiDB-lite"/>
    </source>
</evidence>
<accession>A0AAJ8BW97</accession>
<dbReference type="GeneID" id="84592705"/>
<feature type="compositionally biased region" description="Basic and acidic residues" evidence="1">
    <location>
        <begin position="123"/>
        <end position="132"/>
    </location>
</feature>
<feature type="region of interest" description="Disordered" evidence="1">
    <location>
        <begin position="110"/>
        <end position="135"/>
    </location>
</feature>
<dbReference type="VEuPathDB" id="FungiDB:An12g08990"/>
<organism evidence="2">
    <name type="scientific">Aspergillus niger</name>
    <dbReference type="NCBI Taxonomy" id="5061"/>
    <lineage>
        <taxon>Eukaryota</taxon>
        <taxon>Fungi</taxon>
        <taxon>Dikarya</taxon>
        <taxon>Ascomycota</taxon>
        <taxon>Pezizomycotina</taxon>
        <taxon>Eurotiomycetes</taxon>
        <taxon>Eurotiomycetidae</taxon>
        <taxon>Eurotiales</taxon>
        <taxon>Aspergillaceae</taxon>
        <taxon>Aspergillus</taxon>
        <taxon>Aspergillus subgen. Circumdati</taxon>
    </lineage>
</organism>
<gene>
    <name evidence="2" type="ORF">An12g08990</name>
</gene>
<reference evidence="2" key="2">
    <citation type="submission" date="2025-08" db="UniProtKB">
        <authorList>
            <consortium name="RefSeq"/>
        </authorList>
    </citation>
    <scope>IDENTIFICATION</scope>
</reference>
<proteinExistence type="predicted"/>